<reference evidence="2 3" key="1">
    <citation type="journal article" date="2017" name="Nat. Commun.">
        <title>In situ click chemistry generation of cyclooxygenase-2 inhibitors.</title>
        <authorList>
            <person name="Bhardwaj A."/>
            <person name="Kaur J."/>
            <person name="Wuest M."/>
            <person name="Wuest F."/>
        </authorList>
    </citation>
    <scope>NUCLEOTIDE SEQUENCE [LARGE SCALE GENOMIC DNA]</scope>
    <source>
        <strain evidence="2">S2_018_000_R2_106</strain>
    </source>
</reference>
<accession>A0A6N4RE52</accession>
<evidence type="ECO:0008006" key="4">
    <source>
        <dbReference type="Google" id="ProtNLM"/>
    </source>
</evidence>
<proteinExistence type="predicted"/>
<evidence type="ECO:0000256" key="1">
    <source>
        <dbReference type="SAM" id="SignalP"/>
    </source>
</evidence>
<name>A0A6N4RE52_BLAVI</name>
<feature type="chain" id="PRO_5026715763" description="Secreted protein" evidence="1">
    <location>
        <begin position="24"/>
        <end position="175"/>
    </location>
</feature>
<dbReference type="Proteomes" id="UP000320948">
    <property type="component" value="Unassembled WGS sequence"/>
</dbReference>
<comment type="caution">
    <text evidence="2">The sequence shown here is derived from an EMBL/GenBank/DDBJ whole genome shotgun (WGS) entry which is preliminary data.</text>
</comment>
<dbReference type="AlphaFoldDB" id="A0A6N4RE52"/>
<evidence type="ECO:0000313" key="3">
    <source>
        <dbReference type="Proteomes" id="UP000320948"/>
    </source>
</evidence>
<protein>
    <recommendedName>
        <fullName evidence="4">Secreted protein</fullName>
    </recommendedName>
</protein>
<sequence length="175" mass="18151">MKCTSALVLAASAMCLVLLPVFAQERTAGGSLSQEAGWTALKSKIETTDGNLKVLKANIAACNKVYKLYAPGENGSDVQGCIANAQFEQLKADVIAFNNAVRHCGSLGMVYNGSSCQQPNVAAQSGASCSLQMTSPGNNAFRDSPPNYTCPNGYTTIRGAGDGITTTACARVVCN</sequence>
<organism evidence="2 3">
    <name type="scientific">Blastochloris viridis</name>
    <name type="common">Rhodopseudomonas viridis</name>
    <dbReference type="NCBI Taxonomy" id="1079"/>
    <lineage>
        <taxon>Bacteria</taxon>
        <taxon>Pseudomonadati</taxon>
        <taxon>Pseudomonadota</taxon>
        <taxon>Alphaproteobacteria</taxon>
        <taxon>Hyphomicrobiales</taxon>
        <taxon>Blastochloridaceae</taxon>
        <taxon>Blastochloris</taxon>
    </lineage>
</organism>
<dbReference type="EMBL" id="VAFM01000001">
    <property type="protein sequence ID" value="TKW61987.1"/>
    <property type="molecule type" value="Genomic_DNA"/>
</dbReference>
<evidence type="ECO:0000313" key="2">
    <source>
        <dbReference type="EMBL" id="TKW61987.1"/>
    </source>
</evidence>
<feature type="signal peptide" evidence="1">
    <location>
        <begin position="1"/>
        <end position="23"/>
    </location>
</feature>
<gene>
    <name evidence="2" type="ORF">DI628_05030</name>
</gene>
<keyword evidence="1" id="KW-0732">Signal</keyword>